<evidence type="ECO:0000313" key="2">
    <source>
        <dbReference type="EMBL" id="MEI4551823.1"/>
    </source>
</evidence>
<evidence type="ECO:0000256" key="1">
    <source>
        <dbReference type="SAM" id="Phobius"/>
    </source>
</evidence>
<protein>
    <submittedName>
        <fullName evidence="2">Superinfection immunity protein</fullName>
    </submittedName>
</protein>
<proteinExistence type="predicted"/>
<dbReference type="RefSeq" id="WP_336436730.1">
    <property type="nucleotide sequence ID" value="NZ_JBAWKS010000002.1"/>
</dbReference>
<keyword evidence="1" id="KW-1133">Transmembrane helix</keyword>
<feature type="transmembrane region" description="Helical" evidence="1">
    <location>
        <begin position="17"/>
        <end position="40"/>
    </location>
</feature>
<dbReference type="Pfam" id="PF14373">
    <property type="entry name" value="Imm_superinfect"/>
    <property type="match status" value="1"/>
</dbReference>
<dbReference type="InterPro" id="IPR016410">
    <property type="entry name" value="Phage_imm"/>
</dbReference>
<name>A0ABU8EY16_9GAMM</name>
<comment type="caution">
    <text evidence="2">The sequence shown here is derived from an EMBL/GenBank/DDBJ whole genome shotgun (WGS) entry which is preliminary data.</text>
</comment>
<dbReference type="Proteomes" id="UP001382455">
    <property type="component" value="Unassembled WGS sequence"/>
</dbReference>
<keyword evidence="3" id="KW-1185">Reference proteome</keyword>
<sequence>METLTFFEDLFANADPVFILAVALASLVLWFLPAVLAFFFNRKHAKLIAAACVPAGFSLIAWSGLMIWAVTGKSVEKAVTKSRKPASSSEAS</sequence>
<accession>A0ABU8EY16</accession>
<keyword evidence="1" id="KW-0812">Transmembrane</keyword>
<evidence type="ECO:0000313" key="3">
    <source>
        <dbReference type="Proteomes" id="UP001382455"/>
    </source>
</evidence>
<feature type="transmembrane region" description="Helical" evidence="1">
    <location>
        <begin position="47"/>
        <end position="70"/>
    </location>
</feature>
<reference evidence="2 3" key="1">
    <citation type="submission" date="2023-12" db="EMBL/GenBank/DDBJ databases">
        <title>Friends and Foes: Symbiotic and Algicidal bacterial influence on Karenia brevis blooms.</title>
        <authorList>
            <person name="Fei C."/>
            <person name="Mohamed A.R."/>
            <person name="Booker A."/>
            <person name="Arshad M."/>
            <person name="Klass S."/>
            <person name="Ahn S."/>
            <person name="Gilbert P.M."/>
            <person name="Heil C.A."/>
            <person name="Martinez J.M."/>
            <person name="Amin S.A."/>
        </authorList>
    </citation>
    <scope>NUCLEOTIDE SEQUENCE [LARGE SCALE GENOMIC DNA]</scope>
    <source>
        <strain evidence="2 3">CE15</strain>
    </source>
</reference>
<organism evidence="2 3">
    <name type="scientific">Pseudoalteromonas spongiae</name>
    <dbReference type="NCBI Taxonomy" id="298657"/>
    <lineage>
        <taxon>Bacteria</taxon>
        <taxon>Pseudomonadati</taxon>
        <taxon>Pseudomonadota</taxon>
        <taxon>Gammaproteobacteria</taxon>
        <taxon>Alteromonadales</taxon>
        <taxon>Pseudoalteromonadaceae</taxon>
        <taxon>Pseudoalteromonas</taxon>
    </lineage>
</organism>
<keyword evidence="1" id="KW-0472">Membrane</keyword>
<gene>
    <name evidence="2" type="ORF">WAE96_19260</name>
</gene>
<dbReference type="EMBL" id="JBAWKS010000002">
    <property type="protein sequence ID" value="MEI4551823.1"/>
    <property type="molecule type" value="Genomic_DNA"/>
</dbReference>